<dbReference type="EMBL" id="BSUO01000001">
    <property type="protein sequence ID" value="GMA41949.1"/>
    <property type="molecule type" value="Genomic_DNA"/>
</dbReference>
<protein>
    <submittedName>
        <fullName evidence="2">Uncharacterized protein</fullName>
    </submittedName>
</protein>
<evidence type="ECO:0000313" key="2">
    <source>
        <dbReference type="EMBL" id="GMA41949.1"/>
    </source>
</evidence>
<dbReference type="RefSeq" id="WP_284305436.1">
    <property type="nucleotide sequence ID" value="NZ_BSUO01000001.1"/>
</dbReference>
<dbReference type="Proteomes" id="UP001157126">
    <property type="component" value="Unassembled WGS sequence"/>
</dbReference>
<evidence type="ECO:0000256" key="1">
    <source>
        <dbReference type="SAM" id="MobiDB-lite"/>
    </source>
</evidence>
<gene>
    <name evidence="2" type="ORF">GCM10025883_39940</name>
</gene>
<organism evidence="2 3">
    <name type="scientific">Mobilicoccus caccae</name>
    <dbReference type="NCBI Taxonomy" id="1859295"/>
    <lineage>
        <taxon>Bacteria</taxon>
        <taxon>Bacillati</taxon>
        <taxon>Actinomycetota</taxon>
        <taxon>Actinomycetes</taxon>
        <taxon>Micrococcales</taxon>
        <taxon>Dermatophilaceae</taxon>
        <taxon>Mobilicoccus</taxon>
    </lineage>
</organism>
<reference evidence="3" key="1">
    <citation type="journal article" date="2019" name="Int. J. Syst. Evol. Microbiol.">
        <title>The Global Catalogue of Microorganisms (GCM) 10K type strain sequencing project: providing services to taxonomists for standard genome sequencing and annotation.</title>
        <authorList>
            <consortium name="The Broad Institute Genomics Platform"/>
            <consortium name="The Broad Institute Genome Sequencing Center for Infectious Disease"/>
            <person name="Wu L."/>
            <person name="Ma J."/>
        </authorList>
    </citation>
    <scope>NUCLEOTIDE SEQUENCE [LARGE SCALE GENOMIC DNA]</scope>
    <source>
        <strain evidence="3">NBRC 113072</strain>
    </source>
</reference>
<feature type="region of interest" description="Disordered" evidence="1">
    <location>
        <begin position="1"/>
        <end position="41"/>
    </location>
</feature>
<proteinExistence type="predicted"/>
<name>A0ABQ6IVI1_9MICO</name>
<comment type="caution">
    <text evidence="2">The sequence shown here is derived from an EMBL/GenBank/DDBJ whole genome shotgun (WGS) entry which is preliminary data.</text>
</comment>
<keyword evidence="3" id="KW-1185">Reference proteome</keyword>
<evidence type="ECO:0000313" key="3">
    <source>
        <dbReference type="Proteomes" id="UP001157126"/>
    </source>
</evidence>
<feature type="compositionally biased region" description="Basic residues" evidence="1">
    <location>
        <begin position="195"/>
        <end position="212"/>
    </location>
</feature>
<feature type="compositionally biased region" description="Pro residues" evidence="1">
    <location>
        <begin position="171"/>
        <end position="180"/>
    </location>
</feature>
<feature type="compositionally biased region" description="Low complexity" evidence="1">
    <location>
        <begin position="217"/>
        <end position="234"/>
    </location>
</feature>
<feature type="region of interest" description="Disordered" evidence="1">
    <location>
        <begin position="169"/>
        <end position="256"/>
    </location>
</feature>
<accession>A0ABQ6IVI1</accession>
<sequence>MDSSTHENEDVESSDGTVASPGAPTPDAPSPDETAIPSAPTDVIDAAEQRGLRAEVLGPRSLRVEVGSGDVVMAAVPLLAAASGAVAVLAENTEGASAVLMRDDQDMFVIRRDPGVWEHFRSMGGPTAIVGSWRAGERTRFRQRHGALWKAIPAAHDLAGTLGVADLLPAEAPPAPPTPPVTARSTRTTTPAPPARRRRVRPSRPRPHRRLRPPAPVASCSSRPAASATAAAERPPTPRMTPWRTRDGAASCSKKA</sequence>
<feature type="compositionally biased region" description="Low complexity" evidence="1">
    <location>
        <begin position="181"/>
        <end position="190"/>
    </location>
</feature>